<dbReference type="CDD" id="cd00063">
    <property type="entry name" value="FN3"/>
    <property type="match status" value="1"/>
</dbReference>
<dbReference type="SMART" id="SM00060">
    <property type="entry name" value="FN3"/>
    <property type="match status" value="2"/>
</dbReference>
<accession>A0A494W5A7</accession>
<dbReference type="NCBIfam" id="TIGR04131">
    <property type="entry name" value="Bac_Flav_CTERM"/>
    <property type="match status" value="1"/>
</dbReference>
<feature type="domain" description="Fibronectin type-III" evidence="1">
    <location>
        <begin position="510"/>
        <end position="598"/>
    </location>
</feature>
<gene>
    <name evidence="2" type="ORF">HYN43_026935</name>
</gene>
<evidence type="ECO:0000313" key="2">
    <source>
        <dbReference type="EMBL" id="AYL98685.1"/>
    </source>
</evidence>
<name>A0A494W5A7_9SPHI</name>
<reference evidence="2 3" key="1">
    <citation type="submission" date="2018-10" db="EMBL/GenBank/DDBJ databases">
        <title>Genome sequencing of Mucilaginibacter sp. HYN0043.</title>
        <authorList>
            <person name="Kim M."/>
            <person name="Yi H."/>
        </authorList>
    </citation>
    <scope>NUCLEOTIDE SEQUENCE [LARGE SCALE GENOMIC DNA]</scope>
    <source>
        <strain evidence="2 3">HYN0043</strain>
    </source>
</reference>
<dbReference type="InterPro" id="IPR026341">
    <property type="entry name" value="T9SS_type_B"/>
</dbReference>
<dbReference type="Gene3D" id="2.60.40.10">
    <property type="entry name" value="Immunoglobulins"/>
    <property type="match status" value="2"/>
</dbReference>
<dbReference type="InterPro" id="IPR003961">
    <property type="entry name" value="FN3_dom"/>
</dbReference>
<evidence type="ECO:0000259" key="1">
    <source>
        <dbReference type="PROSITE" id="PS50853"/>
    </source>
</evidence>
<dbReference type="RefSeq" id="WP_119406957.1">
    <property type="nucleotide sequence ID" value="NZ_CP032869.1"/>
</dbReference>
<dbReference type="Proteomes" id="UP000270046">
    <property type="component" value="Chromosome"/>
</dbReference>
<dbReference type="AlphaFoldDB" id="A0A494W5A7"/>
<proteinExistence type="predicted"/>
<dbReference type="EMBL" id="CP032869">
    <property type="protein sequence ID" value="AYL98685.1"/>
    <property type="molecule type" value="Genomic_DNA"/>
</dbReference>
<dbReference type="PROSITE" id="PS50853">
    <property type="entry name" value="FN3"/>
    <property type="match status" value="1"/>
</dbReference>
<evidence type="ECO:0000313" key="3">
    <source>
        <dbReference type="Proteomes" id="UP000270046"/>
    </source>
</evidence>
<dbReference type="SUPFAM" id="SSF49265">
    <property type="entry name" value="Fibronectin type III"/>
    <property type="match status" value="1"/>
</dbReference>
<dbReference type="Pfam" id="PF13585">
    <property type="entry name" value="CHU_C"/>
    <property type="match status" value="1"/>
</dbReference>
<dbReference type="InterPro" id="IPR036116">
    <property type="entry name" value="FN3_sf"/>
</dbReference>
<dbReference type="InterPro" id="IPR044023">
    <property type="entry name" value="Ig_7"/>
</dbReference>
<dbReference type="InterPro" id="IPR013783">
    <property type="entry name" value="Ig-like_fold"/>
</dbReference>
<organism evidence="2 3">
    <name type="scientific">Mucilaginibacter celer</name>
    <dbReference type="NCBI Taxonomy" id="2305508"/>
    <lineage>
        <taxon>Bacteria</taxon>
        <taxon>Pseudomonadati</taxon>
        <taxon>Bacteroidota</taxon>
        <taxon>Sphingobacteriia</taxon>
        <taxon>Sphingobacteriales</taxon>
        <taxon>Sphingobacteriaceae</taxon>
        <taxon>Mucilaginibacter</taxon>
    </lineage>
</organism>
<dbReference type="KEGG" id="muh:HYN43_026935"/>
<sequence>MPARLYNLFLWAILCLLSIPHATFGRTTELRISGIKAFGMGDVNTLAGFAAYNDVIKFNHIANPPAPAVITITICSAAAAVLNGEVQNPVPDSFLWQINSNGNWVSAPAGNTLKDYITSSLTNNTASSIVYSLRRRTSTAGVIAFDSYYDVTVRPIRSVTNNSISAPPVTQFCSTGDPTSITGSTPTGGDGTFTYQWQSSTDNLTFTDITGATGKNYDPAALKKDTYYRRVVSSGACTTPVNSNVIIIRVSPPPASPTPAAAVYRICAGSGVTLAVTQQAGFTYKWYDSPAKTVVLSTASTYTTPILNTNKTYYVEASNGTCGSALTTIQVNIDPIPAAPQFDQSTVIACTGTTTTLSIKNPQSGITYQWFNNPNDANVVFTGTSLVLNNVNGAVTYYVRAVNATGCISSSRTSISVTPVQPPVVTVVDAAGVSICSGTKATLTASATGTNSVISWYDAATGGHLLAKGATYTTPNLNAATTYYVEATNTGGCTTNARIPVQVKMTQPLNPPVVTVGEVTATSVTFKWDAVDGATSYQVSTDNGATYKAPSSGANGLSHTISGLDVDVPVTITVKALGATDCTLSQASAAVTATTIDNNNVIFVANNFTPNADGNNDVVYVHGKNIQTMAFYVYSQWGQLLFTSTDINKGWDGYFKGSLMPVGVYVYYLKATMNNGAELKKKGTITLLR</sequence>
<dbReference type="Pfam" id="PF19081">
    <property type="entry name" value="Ig_7"/>
    <property type="match status" value="3"/>
</dbReference>
<keyword evidence="3" id="KW-1185">Reference proteome</keyword>
<dbReference type="Gene3D" id="2.60.40.2700">
    <property type="match status" value="1"/>
</dbReference>
<protein>
    <recommendedName>
        <fullName evidence="1">Fibronectin type-III domain-containing protein</fullName>
    </recommendedName>
</protein>
<dbReference type="OrthoDB" id="5726170at2"/>